<evidence type="ECO:0000313" key="2">
    <source>
        <dbReference type="Proteomes" id="UP000218811"/>
    </source>
</evidence>
<dbReference type="Proteomes" id="UP000218811">
    <property type="component" value="Unassembled WGS sequence"/>
</dbReference>
<sequence>MPQGDGSLPDGSSDDRAISWGHVTAKEFEYLCKFLYSEWSRPPYELEHLIAVLRLSHMWDIKSGLDWAVYYLKERESEIRPALRLRLACKYDITDWVRPAVSALVTSPASELNKDDHQWLGWNAYELFVRVREEREKLRKTVGFIPPDIRFSIPAACTEDKHHVCIQTWVEKWTMGIGRQVCHPHPIFELPLALGLAEVKKLDLTGMTTECRLNAIELVEEAGAFFAEDRLVDEATVAFLKLPVDVDSVENIEQGLIKKGDRPAS</sequence>
<protein>
    <recommendedName>
        <fullName evidence="3">BTB domain-containing protein</fullName>
    </recommendedName>
</protein>
<organism evidence="1 2">
    <name type="scientific">Wolfiporia cocos (strain MD-104)</name>
    <name type="common">Brown rot fungus</name>
    <dbReference type="NCBI Taxonomy" id="742152"/>
    <lineage>
        <taxon>Eukaryota</taxon>
        <taxon>Fungi</taxon>
        <taxon>Dikarya</taxon>
        <taxon>Basidiomycota</taxon>
        <taxon>Agaricomycotina</taxon>
        <taxon>Agaricomycetes</taxon>
        <taxon>Polyporales</taxon>
        <taxon>Phaeolaceae</taxon>
        <taxon>Wolfiporia</taxon>
    </lineage>
</organism>
<name>A0A2H3JL29_WOLCO</name>
<evidence type="ECO:0008006" key="3">
    <source>
        <dbReference type="Google" id="ProtNLM"/>
    </source>
</evidence>
<dbReference type="OrthoDB" id="2801799at2759"/>
<evidence type="ECO:0000313" key="1">
    <source>
        <dbReference type="EMBL" id="PCH37354.1"/>
    </source>
</evidence>
<dbReference type="EMBL" id="KB467920">
    <property type="protein sequence ID" value="PCH37354.1"/>
    <property type="molecule type" value="Genomic_DNA"/>
</dbReference>
<gene>
    <name evidence="1" type="ORF">WOLCODRAFT_158085</name>
</gene>
<reference evidence="1 2" key="1">
    <citation type="journal article" date="2012" name="Science">
        <title>The Paleozoic origin of enzymatic lignin decomposition reconstructed from 31 fungal genomes.</title>
        <authorList>
            <person name="Floudas D."/>
            <person name="Binder M."/>
            <person name="Riley R."/>
            <person name="Barry K."/>
            <person name="Blanchette R.A."/>
            <person name="Henrissat B."/>
            <person name="Martinez A.T."/>
            <person name="Otillar R."/>
            <person name="Spatafora J.W."/>
            <person name="Yadav J.S."/>
            <person name="Aerts A."/>
            <person name="Benoit I."/>
            <person name="Boyd A."/>
            <person name="Carlson A."/>
            <person name="Copeland A."/>
            <person name="Coutinho P.M."/>
            <person name="de Vries R.P."/>
            <person name="Ferreira P."/>
            <person name="Findley K."/>
            <person name="Foster B."/>
            <person name="Gaskell J."/>
            <person name="Glotzer D."/>
            <person name="Gorecki P."/>
            <person name="Heitman J."/>
            <person name="Hesse C."/>
            <person name="Hori C."/>
            <person name="Igarashi K."/>
            <person name="Jurgens J.A."/>
            <person name="Kallen N."/>
            <person name="Kersten P."/>
            <person name="Kohler A."/>
            <person name="Kuees U."/>
            <person name="Kumar T.K.A."/>
            <person name="Kuo A."/>
            <person name="LaButti K."/>
            <person name="Larrondo L.F."/>
            <person name="Lindquist E."/>
            <person name="Ling A."/>
            <person name="Lombard V."/>
            <person name="Lucas S."/>
            <person name="Lundell T."/>
            <person name="Martin R."/>
            <person name="McLaughlin D.J."/>
            <person name="Morgenstern I."/>
            <person name="Morin E."/>
            <person name="Murat C."/>
            <person name="Nagy L.G."/>
            <person name="Nolan M."/>
            <person name="Ohm R.A."/>
            <person name="Patyshakuliyeva A."/>
            <person name="Rokas A."/>
            <person name="Ruiz-Duenas F.J."/>
            <person name="Sabat G."/>
            <person name="Salamov A."/>
            <person name="Samejima M."/>
            <person name="Schmutz J."/>
            <person name="Slot J.C."/>
            <person name="St John F."/>
            <person name="Stenlid J."/>
            <person name="Sun H."/>
            <person name="Sun S."/>
            <person name="Syed K."/>
            <person name="Tsang A."/>
            <person name="Wiebenga A."/>
            <person name="Young D."/>
            <person name="Pisabarro A."/>
            <person name="Eastwood D.C."/>
            <person name="Martin F."/>
            <person name="Cullen D."/>
            <person name="Grigoriev I.V."/>
            <person name="Hibbett D.S."/>
        </authorList>
    </citation>
    <scope>NUCLEOTIDE SEQUENCE [LARGE SCALE GENOMIC DNA]</scope>
    <source>
        <strain evidence="1 2">MD-104</strain>
    </source>
</reference>
<dbReference type="AlphaFoldDB" id="A0A2H3JL29"/>
<keyword evidence="2" id="KW-1185">Reference proteome</keyword>
<accession>A0A2H3JL29</accession>
<dbReference type="STRING" id="742152.A0A2H3JL29"/>
<dbReference type="OMA" id="PECTRHE"/>
<proteinExistence type="predicted"/>